<dbReference type="EMBL" id="CALBWS010000010">
    <property type="protein sequence ID" value="CAH2714754.1"/>
    <property type="molecule type" value="Genomic_DNA"/>
</dbReference>
<organism evidence="2 3">
    <name type="scientific">Neobacillus rhizosphaerae</name>
    <dbReference type="NCBI Taxonomy" id="2880965"/>
    <lineage>
        <taxon>Bacteria</taxon>
        <taxon>Bacillati</taxon>
        <taxon>Bacillota</taxon>
        <taxon>Bacilli</taxon>
        <taxon>Bacillales</taxon>
        <taxon>Bacillaceae</taxon>
        <taxon>Neobacillus</taxon>
    </lineage>
</organism>
<comment type="caution">
    <text evidence="2">The sequence shown here is derived from an EMBL/GenBank/DDBJ whole genome shotgun (WGS) entry which is preliminary data.</text>
</comment>
<evidence type="ECO:0000313" key="3">
    <source>
        <dbReference type="Proteomes" id="UP000838308"/>
    </source>
</evidence>
<gene>
    <name evidence="2" type="ORF">BACCIP111895_01930</name>
</gene>
<dbReference type="CDD" id="cd00130">
    <property type="entry name" value="PAS"/>
    <property type="match status" value="1"/>
</dbReference>
<dbReference type="InterPro" id="IPR035965">
    <property type="entry name" value="PAS-like_dom_sf"/>
</dbReference>
<dbReference type="NCBIfam" id="TIGR00229">
    <property type="entry name" value="sensory_box"/>
    <property type="match status" value="1"/>
</dbReference>
<dbReference type="Gene3D" id="3.30.450.20">
    <property type="entry name" value="PAS domain"/>
    <property type="match status" value="1"/>
</dbReference>
<dbReference type="SUPFAM" id="SSF55785">
    <property type="entry name" value="PYP-like sensor domain (PAS domain)"/>
    <property type="match status" value="1"/>
</dbReference>
<sequence length="254" mass="28992">MIALFKMNDLYEDQIKNLLIDLGYPTASFYSINSILDQIMNPMVIITPVIFQKELEGLSFPIIPIPITIGDIKKTIKVLFENPEQREYSFITSKEEIEWLRKENGEQVMNDEIQVSLSTEKQSAVLNPNHVYLAPIWMKGLISNPGIKNLHFIKPAFTSLIPFLQIAGSLVNLIEEILNERYQVDAIVNSTHDGVVAIDRTGNIRLVNEHAKTILGVKEDMKGRNITEFIPQSDMLRVLEAGKTRLERIESQWL</sequence>
<dbReference type="InterPro" id="IPR013767">
    <property type="entry name" value="PAS_fold"/>
</dbReference>
<reference evidence="2" key="1">
    <citation type="submission" date="2022-04" db="EMBL/GenBank/DDBJ databases">
        <authorList>
            <person name="Criscuolo A."/>
        </authorList>
    </citation>
    <scope>NUCLEOTIDE SEQUENCE</scope>
    <source>
        <strain evidence="2">CIP111895</strain>
    </source>
</reference>
<dbReference type="InterPro" id="IPR000014">
    <property type="entry name" value="PAS"/>
</dbReference>
<dbReference type="RefSeq" id="WP_248735067.1">
    <property type="nucleotide sequence ID" value="NZ_CALBWS010000010.1"/>
</dbReference>
<name>A0ABM9EQ54_9BACI</name>
<dbReference type="Proteomes" id="UP000838308">
    <property type="component" value="Unassembled WGS sequence"/>
</dbReference>
<dbReference type="PROSITE" id="PS50112">
    <property type="entry name" value="PAS"/>
    <property type="match status" value="1"/>
</dbReference>
<proteinExistence type="predicted"/>
<evidence type="ECO:0000259" key="1">
    <source>
        <dbReference type="PROSITE" id="PS50112"/>
    </source>
</evidence>
<dbReference type="Pfam" id="PF00989">
    <property type="entry name" value="PAS"/>
    <property type="match status" value="1"/>
</dbReference>
<evidence type="ECO:0000313" key="2">
    <source>
        <dbReference type="EMBL" id="CAH2714754.1"/>
    </source>
</evidence>
<feature type="domain" description="PAS" evidence="1">
    <location>
        <begin position="180"/>
        <end position="220"/>
    </location>
</feature>
<dbReference type="SMART" id="SM00091">
    <property type="entry name" value="PAS"/>
    <property type="match status" value="1"/>
</dbReference>
<keyword evidence="3" id="KW-1185">Reference proteome</keyword>
<accession>A0ABM9EQ54</accession>
<protein>
    <recommendedName>
        <fullName evidence="1">PAS domain-containing protein</fullName>
    </recommendedName>
</protein>